<comment type="similarity">
    <text evidence="1">Belongs to the short-chain dehydrogenases/reductases (SDR) family.</text>
</comment>
<dbReference type="Pfam" id="PF00106">
    <property type="entry name" value="adh_short"/>
    <property type="match status" value="1"/>
</dbReference>
<accession>W9GUM0</accession>
<dbReference type="GO" id="GO:0016020">
    <property type="term" value="C:membrane"/>
    <property type="evidence" value="ECO:0007669"/>
    <property type="project" value="TreeGrafter"/>
</dbReference>
<dbReference type="SUPFAM" id="SSF51735">
    <property type="entry name" value="NAD(P)-binding Rossmann-fold domains"/>
    <property type="match status" value="1"/>
</dbReference>
<dbReference type="EMBL" id="AVFL01000045">
    <property type="protein sequence ID" value="EWY36366.1"/>
    <property type="molecule type" value="Genomic_DNA"/>
</dbReference>
<keyword evidence="4" id="KW-1185">Reference proteome</keyword>
<dbReference type="PANTHER" id="PTHR44196:SF1">
    <property type="entry name" value="DEHYDROGENASE_REDUCTASE SDR FAMILY MEMBER 7B"/>
    <property type="match status" value="1"/>
</dbReference>
<dbReference type="Proteomes" id="UP000019486">
    <property type="component" value="Unassembled WGS sequence"/>
</dbReference>
<dbReference type="InterPro" id="IPR020904">
    <property type="entry name" value="Sc_DH/Rdtase_CS"/>
</dbReference>
<dbReference type="AlphaFoldDB" id="W9GUM0"/>
<reference evidence="3 4" key="1">
    <citation type="submission" date="2013-08" db="EMBL/GenBank/DDBJ databases">
        <title>The genome sequence of Skermanella stibiiresistens.</title>
        <authorList>
            <person name="Zhu W."/>
            <person name="Wang G."/>
        </authorList>
    </citation>
    <scope>NUCLEOTIDE SEQUENCE [LARGE SCALE GENOMIC DNA]</scope>
    <source>
        <strain evidence="3 4">SB22</strain>
    </source>
</reference>
<organism evidence="3 4">
    <name type="scientific">Skermanella stibiiresistens SB22</name>
    <dbReference type="NCBI Taxonomy" id="1385369"/>
    <lineage>
        <taxon>Bacteria</taxon>
        <taxon>Pseudomonadati</taxon>
        <taxon>Pseudomonadota</taxon>
        <taxon>Alphaproteobacteria</taxon>
        <taxon>Rhodospirillales</taxon>
        <taxon>Azospirillaceae</taxon>
        <taxon>Skermanella</taxon>
    </lineage>
</organism>
<sequence>MVLGASSSIARAFALEAAAQGDDVLLAGRDTADLERGAADIRIRHDVQVEVIDFDAEVVDSHDAFVDAVTTRAAGFGDKPLNVFLAFGLMPDQSAIDADPDQAQRAIMATYAGAVSVLHRLAPILEARKSGHVVVLGSVAGDRGRIKNYVYGSAKAGLHAYLQGLRNRLFRSGVTVTTVKPGFIDTTMTWGMPGLFLVASPRDCARACLRYAKKGAEIRYFPSFWWVIMTIIKNIPEPIFKRLSI</sequence>
<comment type="caution">
    <text evidence="3">The sequence shown here is derived from an EMBL/GenBank/DDBJ whole genome shotgun (WGS) entry which is preliminary data.</text>
</comment>
<keyword evidence="2" id="KW-0560">Oxidoreductase</keyword>
<proteinExistence type="inferred from homology"/>
<dbReference type="PRINTS" id="PR00081">
    <property type="entry name" value="GDHRDH"/>
</dbReference>
<protein>
    <submittedName>
        <fullName evidence="3">Short-chain dehydrogenase</fullName>
    </submittedName>
</protein>
<name>W9GUM0_9PROT</name>
<evidence type="ECO:0000256" key="2">
    <source>
        <dbReference type="ARBA" id="ARBA00023002"/>
    </source>
</evidence>
<dbReference type="InterPro" id="IPR036291">
    <property type="entry name" value="NAD(P)-bd_dom_sf"/>
</dbReference>
<evidence type="ECO:0000313" key="3">
    <source>
        <dbReference type="EMBL" id="EWY36366.1"/>
    </source>
</evidence>
<dbReference type="InterPro" id="IPR002347">
    <property type="entry name" value="SDR_fam"/>
</dbReference>
<evidence type="ECO:0000256" key="1">
    <source>
        <dbReference type="ARBA" id="ARBA00006484"/>
    </source>
</evidence>
<dbReference type="PROSITE" id="PS00061">
    <property type="entry name" value="ADH_SHORT"/>
    <property type="match status" value="1"/>
</dbReference>
<gene>
    <name evidence="3" type="ORF">N825_26255</name>
</gene>
<dbReference type="PATRIC" id="fig|1385369.3.peg.6623"/>
<dbReference type="PANTHER" id="PTHR44196">
    <property type="entry name" value="DEHYDROGENASE/REDUCTASE SDR FAMILY MEMBER 7B"/>
    <property type="match status" value="1"/>
</dbReference>
<evidence type="ECO:0000313" key="4">
    <source>
        <dbReference type="Proteomes" id="UP000019486"/>
    </source>
</evidence>
<dbReference type="STRING" id="1385369.N825_26255"/>
<dbReference type="GO" id="GO:0016491">
    <property type="term" value="F:oxidoreductase activity"/>
    <property type="evidence" value="ECO:0007669"/>
    <property type="project" value="UniProtKB-KW"/>
</dbReference>
<dbReference type="Gene3D" id="3.40.50.720">
    <property type="entry name" value="NAD(P)-binding Rossmann-like Domain"/>
    <property type="match status" value="1"/>
</dbReference>